<dbReference type="Proteomes" id="UP000257109">
    <property type="component" value="Unassembled WGS sequence"/>
</dbReference>
<reference evidence="1" key="1">
    <citation type="submission" date="2018-05" db="EMBL/GenBank/DDBJ databases">
        <title>Draft genome of Mucuna pruriens seed.</title>
        <authorList>
            <person name="Nnadi N.E."/>
            <person name="Vos R."/>
            <person name="Hasami M.H."/>
            <person name="Devisetty U.K."/>
            <person name="Aguiy J.C."/>
        </authorList>
    </citation>
    <scope>NUCLEOTIDE SEQUENCE [LARGE SCALE GENOMIC DNA]</scope>
    <source>
        <strain evidence="1">JCA_2017</strain>
    </source>
</reference>
<proteinExistence type="predicted"/>
<sequence>MAEAGIIVHDKNYGQFFLKRQLFSFKMDEDKLDEDMALILLSALPRSYEHFKNAILFGRDQTITLDEVQTSIRTKEF</sequence>
<organism evidence="1 2">
    <name type="scientific">Mucuna pruriens</name>
    <name type="common">Velvet bean</name>
    <name type="synonym">Dolichos pruriens</name>
    <dbReference type="NCBI Taxonomy" id="157652"/>
    <lineage>
        <taxon>Eukaryota</taxon>
        <taxon>Viridiplantae</taxon>
        <taxon>Streptophyta</taxon>
        <taxon>Embryophyta</taxon>
        <taxon>Tracheophyta</taxon>
        <taxon>Spermatophyta</taxon>
        <taxon>Magnoliopsida</taxon>
        <taxon>eudicotyledons</taxon>
        <taxon>Gunneridae</taxon>
        <taxon>Pentapetalae</taxon>
        <taxon>rosids</taxon>
        <taxon>fabids</taxon>
        <taxon>Fabales</taxon>
        <taxon>Fabaceae</taxon>
        <taxon>Papilionoideae</taxon>
        <taxon>50 kb inversion clade</taxon>
        <taxon>NPAAA clade</taxon>
        <taxon>indigoferoid/millettioid clade</taxon>
        <taxon>Phaseoleae</taxon>
        <taxon>Mucuna</taxon>
    </lineage>
</organism>
<protein>
    <recommendedName>
        <fullName evidence="3">Retrovirus-related Pol polyprotein from transposon TNT 1-94</fullName>
    </recommendedName>
</protein>
<feature type="non-terminal residue" evidence="1">
    <location>
        <position position="1"/>
    </location>
</feature>
<evidence type="ECO:0000313" key="1">
    <source>
        <dbReference type="EMBL" id="RDX98601.1"/>
    </source>
</evidence>
<evidence type="ECO:0000313" key="2">
    <source>
        <dbReference type="Proteomes" id="UP000257109"/>
    </source>
</evidence>
<dbReference type="OrthoDB" id="1434682at2759"/>
<keyword evidence="2" id="KW-1185">Reference proteome</keyword>
<gene>
    <name evidence="1" type="ORF">CR513_18450</name>
</gene>
<accession>A0A371H750</accession>
<comment type="caution">
    <text evidence="1">The sequence shown here is derived from an EMBL/GenBank/DDBJ whole genome shotgun (WGS) entry which is preliminary data.</text>
</comment>
<evidence type="ECO:0008006" key="3">
    <source>
        <dbReference type="Google" id="ProtNLM"/>
    </source>
</evidence>
<dbReference type="AlphaFoldDB" id="A0A371H750"/>
<dbReference type="EMBL" id="QJKJ01003414">
    <property type="protein sequence ID" value="RDX98601.1"/>
    <property type="molecule type" value="Genomic_DNA"/>
</dbReference>
<name>A0A371H750_MUCPR</name>